<protein>
    <submittedName>
        <fullName evidence="1">Uncharacterized protein</fullName>
    </submittedName>
</protein>
<name>A0A4V2F8D9_9FIRM</name>
<evidence type="ECO:0000313" key="2">
    <source>
        <dbReference type="Proteomes" id="UP000292927"/>
    </source>
</evidence>
<dbReference type="RefSeq" id="WP_130433967.1">
    <property type="nucleotide sequence ID" value="NZ_SGXF01000001.1"/>
</dbReference>
<proteinExistence type="predicted"/>
<organism evidence="1 2">
    <name type="scientific">Cuneatibacter caecimuris</name>
    <dbReference type="NCBI Taxonomy" id="1796618"/>
    <lineage>
        <taxon>Bacteria</taxon>
        <taxon>Bacillati</taxon>
        <taxon>Bacillota</taxon>
        <taxon>Clostridia</taxon>
        <taxon>Lachnospirales</taxon>
        <taxon>Lachnospiraceae</taxon>
        <taxon>Cuneatibacter</taxon>
    </lineage>
</organism>
<dbReference type="OrthoDB" id="1771153at2"/>
<dbReference type="AlphaFoldDB" id="A0A4V2F8D9"/>
<dbReference type="Proteomes" id="UP000292927">
    <property type="component" value="Unassembled WGS sequence"/>
</dbReference>
<reference evidence="1 2" key="1">
    <citation type="submission" date="2019-02" db="EMBL/GenBank/DDBJ databases">
        <title>Genomic Encyclopedia of Type Strains, Phase IV (KMG-IV): sequencing the most valuable type-strain genomes for metagenomic binning, comparative biology and taxonomic classification.</title>
        <authorList>
            <person name="Goeker M."/>
        </authorList>
    </citation>
    <scope>NUCLEOTIDE SEQUENCE [LARGE SCALE GENOMIC DNA]</scope>
    <source>
        <strain evidence="1 2">DSM 29486</strain>
    </source>
</reference>
<comment type="caution">
    <text evidence="1">The sequence shown here is derived from an EMBL/GenBank/DDBJ whole genome shotgun (WGS) entry which is preliminary data.</text>
</comment>
<accession>A0A4V2F8D9</accession>
<evidence type="ECO:0000313" key="1">
    <source>
        <dbReference type="EMBL" id="RZT03077.1"/>
    </source>
</evidence>
<keyword evidence="2" id="KW-1185">Reference proteome</keyword>
<sequence>MRKRHRMTKEEEELCIPFLKELQEYQKAGVPVTLGGRRVPLELIAGTCVVWERGRYMGDYIADENGKLVELRFDRVADR</sequence>
<dbReference type="EMBL" id="SGXF01000001">
    <property type="protein sequence ID" value="RZT03077.1"/>
    <property type="molecule type" value="Genomic_DNA"/>
</dbReference>
<gene>
    <name evidence="1" type="ORF">EV209_1211</name>
</gene>